<dbReference type="InterPro" id="IPR036390">
    <property type="entry name" value="WH_DNA-bd_sf"/>
</dbReference>
<accession>A0AAP5UV25</accession>
<keyword evidence="3" id="KW-0804">Transcription</keyword>
<organism evidence="5 6">
    <name type="scientific">Paraburkholderia fungorum</name>
    <dbReference type="NCBI Taxonomy" id="134537"/>
    <lineage>
        <taxon>Bacteria</taxon>
        <taxon>Pseudomonadati</taxon>
        <taxon>Pseudomonadota</taxon>
        <taxon>Betaproteobacteria</taxon>
        <taxon>Burkholderiales</taxon>
        <taxon>Burkholderiaceae</taxon>
        <taxon>Paraburkholderia</taxon>
    </lineage>
</organism>
<keyword evidence="1" id="KW-0805">Transcription regulation</keyword>
<dbReference type="EMBL" id="JANSLM010000008">
    <property type="protein sequence ID" value="MDT8840195.1"/>
    <property type="molecule type" value="Genomic_DNA"/>
</dbReference>
<comment type="caution">
    <text evidence="5">The sequence shown here is derived from an EMBL/GenBank/DDBJ whole genome shotgun (WGS) entry which is preliminary data.</text>
</comment>
<proteinExistence type="predicted"/>
<dbReference type="GO" id="GO:0003700">
    <property type="term" value="F:DNA-binding transcription factor activity"/>
    <property type="evidence" value="ECO:0007669"/>
    <property type="project" value="InterPro"/>
</dbReference>
<dbReference type="RefSeq" id="WP_315697247.1">
    <property type="nucleotide sequence ID" value="NZ_JANSLM010000008.1"/>
</dbReference>
<dbReference type="PANTHER" id="PTHR43132">
    <property type="entry name" value="ARSENICAL RESISTANCE OPERON REPRESSOR ARSR-RELATED"/>
    <property type="match status" value="1"/>
</dbReference>
<evidence type="ECO:0000256" key="2">
    <source>
        <dbReference type="ARBA" id="ARBA00023125"/>
    </source>
</evidence>
<dbReference type="PRINTS" id="PR00778">
    <property type="entry name" value="HTHARSR"/>
</dbReference>
<dbReference type="Proteomes" id="UP001246473">
    <property type="component" value="Unassembled WGS sequence"/>
</dbReference>
<sequence>MKEKDAIKALSALAQPTRLGIYRLLVTAGPDGLSVGVIQEQLDLATATLSFHLKELTHAGLVTSRQEGRFVYYSSEIGHVNELIGFLSENCCNGTNPAACMPLNAVKCKPAVRR</sequence>
<evidence type="ECO:0000259" key="4">
    <source>
        <dbReference type="PROSITE" id="PS50987"/>
    </source>
</evidence>
<dbReference type="GO" id="GO:0003677">
    <property type="term" value="F:DNA binding"/>
    <property type="evidence" value="ECO:0007669"/>
    <property type="project" value="UniProtKB-KW"/>
</dbReference>
<dbReference type="SMART" id="SM00418">
    <property type="entry name" value="HTH_ARSR"/>
    <property type="match status" value="1"/>
</dbReference>
<dbReference type="InterPro" id="IPR001845">
    <property type="entry name" value="HTH_ArsR_DNA-bd_dom"/>
</dbReference>
<dbReference type="PROSITE" id="PS50987">
    <property type="entry name" value="HTH_ARSR_2"/>
    <property type="match status" value="1"/>
</dbReference>
<dbReference type="NCBIfam" id="NF033788">
    <property type="entry name" value="HTH_metalloreg"/>
    <property type="match status" value="1"/>
</dbReference>
<dbReference type="Gene3D" id="1.10.10.10">
    <property type="entry name" value="Winged helix-like DNA-binding domain superfamily/Winged helix DNA-binding domain"/>
    <property type="match status" value="1"/>
</dbReference>
<dbReference type="Pfam" id="PF12840">
    <property type="entry name" value="HTH_20"/>
    <property type="match status" value="1"/>
</dbReference>
<dbReference type="SUPFAM" id="SSF46785">
    <property type="entry name" value="Winged helix' DNA-binding domain"/>
    <property type="match status" value="1"/>
</dbReference>
<evidence type="ECO:0000313" key="5">
    <source>
        <dbReference type="EMBL" id="MDT8840195.1"/>
    </source>
</evidence>
<dbReference type="PANTHER" id="PTHR43132:SF2">
    <property type="entry name" value="ARSENICAL RESISTANCE OPERON REPRESSOR ARSR-RELATED"/>
    <property type="match status" value="1"/>
</dbReference>
<name>A0AAP5UV25_9BURK</name>
<keyword evidence="2" id="KW-0238">DNA-binding</keyword>
<dbReference type="CDD" id="cd00090">
    <property type="entry name" value="HTH_ARSR"/>
    <property type="match status" value="1"/>
</dbReference>
<protein>
    <submittedName>
        <fullName evidence="5">Metalloregulator ArsR/SmtB family transcription factor</fullName>
    </submittedName>
</protein>
<dbReference type="InterPro" id="IPR011991">
    <property type="entry name" value="ArsR-like_HTH"/>
</dbReference>
<dbReference type="InterPro" id="IPR051011">
    <property type="entry name" value="Metal_resp_trans_reg"/>
</dbReference>
<evidence type="ECO:0000313" key="6">
    <source>
        <dbReference type="Proteomes" id="UP001246473"/>
    </source>
</evidence>
<reference evidence="5" key="1">
    <citation type="submission" date="2022-08" db="EMBL/GenBank/DDBJ databases">
        <authorList>
            <person name="Kim S.-J."/>
        </authorList>
    </citation>
    <scope>NUCLEOTIDE SEQUENCE</scope>
    <source>
        <strain evidence="5">KJ</strain>
    </source>
</reference>
<dbReference type="InterPro" id="IPR036388">
    <property type="entry name" value="WH-like_DNA-bd_sf"/>
</dbReference>
<gene>
    <name evidence="5" type="ORF">ParKJ_22480</name>
</gene>
<feature type="domain" description="HTH arsR-type" evidence="4">
    <location>
        <begin position="1"/>
        <end position="95"/>
    </location>
</feature>
<evidence type="ECO:0000256" key="1">
    <source>
        <dbReference type="ARBA" id="ARBA00023015"/>
    </source>
</evidence>
<dbReference type="AlphaFoldDB" id="A0AAP5UV25"/>
<evidence type="ECO:0000256" key="3">
    <source>
        <dbReference type="ARBA" id="ARBA00023163"/>
    </source>
</evidence>